<keyword evidence="5" id="KW-1185">Reference proteome</keyword>
<keyword evidence="2" id="KW-0560">Oxidoreductase</keyword>
<dbReference type="CDD" id="cd05254">
    <property type="entry name" value="dTDP_HR_like_SDR_e"/>
    <property type="match status" value="1"/>
</dbReference>
<gene>
    <name evidence="4" type="ORF">SAMN02746019_00000290</name>
</gene>
<reference evidence="5" key="1">
    <citation type="submission" date="2017-06" db="EMBL/GenBank/DDBJ databases">
        <authorList>
            <person name="Varghese N."/>
            <person name="Submissions S."/>
        </authorList>
    </citation>
    <scope>NUCLEOTIDE SEQUENCE [LARGE SCALE GENOMIC DNA]</scope>
    <source>
        <strain evidence="5">JAD2</strain>
    </source>
</reference>
<dbReference type="PANTHER" id="PTHR10491">
    <property type="entry name" value="DTDP-4-DEHYDRORHAMNOSE REDUCTASE"/>
    <property type="match status" value="1"/>
</dbReference>
<dbReference type="EMBL" id="FYEK01000028">
    <property type="protein sequence ID" value="SNB65948.1"/>
    <property type="molecule type" value="Genomic_DNA"/>
</dbReference>
<feature type="domain" description="RmlD-like substrate binding" evidence="3">
    <location>
        <begin position="1"/>
        <end position="279"/>
    </location>
</feature>
<protein>
    <recommendedName>
        <fullName evidence="2">dTDP-4-dehydrorhamnose reductase</fullName>
        <ecNumber evidence="2">1.1.1.133</ecNumber>
    </recommendedName>
</protein>
<evidence type="ECO:0000313" key="5">
    <source>
        <dbReference type="Proteomes" id="UP000197025"/>
    </source>
</evidence>
<evidence type="ECO:0000256" key="1">
    <source>
        <dbReference type="ARBA" id="ARBA00010944"/>
    </source>
</evidence>
<dbReference type="GO" id="GO:0019305">
    <property type="term" value="P:dTDP-rhamnose biosynthetic process"/>
    <property type="evidence" value="ECO:0007669"/>
    <property type="project" value="UniProtKB-UniPathway"/>
</dbReference>
<dbReference type="Pfam" id="PF04321">
    <property type="entry name" value="RmlD_sub_bind"/>
    <property type="match status" value="1"/>
</dbReference>
<accession>A0A212R277</accession>
<dbReference type="UniPathway" id="UPA00124"/>
<dbReference type="GO" id="GO:0008831">
    <property type="term" value="F:dTDP-4-dehydrorhamnose reductase activity"/>
    <property type="evidence" value="ECO:0007669"/>
    <property type="project" value="UniProtKB-EC"/>
</dbReference>
<comment type="pathway">
    <text evidence="2">Carbohydrate biosynthesis; dTDP-L-rhamnose biosynthesis.</text>
</comment>
<comment type="similarity">
    <text evidence="1 2">Belongs to the dTDP-4-dehydrorhamnose reductase family.</text>
</comment>
<comment type="function">
    <text evidence="2">Catalyzes the reduction of dTDP-6-deoxy-L-lyxo-4-hexulose to yield dTDP-L-rhamnose.</text>
</comment>
<dbReference type="Proteomes" id="UP000197025">
    <property type="component" value="Unassembled WGS sequence"/>
</dbReference>
<dbReference type="InterPro" id="IPR029903">
    <property type="entry name" value="RmlD-like-bd"/>
</dbReference>
<dbReference type="InterPro" id="IPR036291">
    <property type="entry name" value="NAD(P)-bd_dom_sf"/>
</dbReference>
<dbReference type="NCBIfam" id="TIGR01214">
    <property type="entry name" value="rmlD"/>
    <property type="match status" value="1"/>
</dbReference>
<dbReference type="InterPro" id="IPR005913">
    <property type="entry name" value="dTDP_dehydrorham_reduct"/>
</dbReference>
<evidence type="ECO:0000256" key="2">
    <source>
        <dbReference type="RuleBase" id="RU364082"/>
    </source>
</evidence>
<dbReference type="FunCoup" id="A0A212R277">
    <property type="interactions" value="363"/>
</dbReference>
<dbReference type="Gene3D" id="3.40.50.720">
    <property type="entry name" value="NAD(P)-binding Rossmann-like Domain"/>
    <property type="match status" value="1"/>
</dbReference>
<dbReference type="PANTHER" id="PTHR10491:SF4">
    <property type="entry name" value="METHIONINE ADENOSYLTRANSFERASE 2 SUBUNIT BETA"/>
    <property type="match status" value="1"/>
</dbReference>
<dbReference type="SUPFAM" id="SSF51735">
    <property type="entry name" value="NAD(P)-binding Rossmann-fold domains"/>
    <property type="match status" value="1"/>
</dbReference>
<dbReference type="GO" id="GO:0005829">
    <property type="term" value="C:cytosol"/>
    <property type="evidence" value="ECO:0007669"/>
    <property type="project" value="TreeGrafter"/>
</dbReference>
<keyword evidence="2" id="KW-0521">NADP</keyword>
<organism evidence="4 5">
    <name type="scientific">Thermoflexus hugenholtzii JAD2</name>
    <dbReference type="NCBI Taxonomy" id="877466"/>
    <lineage>
        <taxon>Bacteria</taxon>
        <taxon>Bacillati</taxon>
        <taxon>Chloroflexota</taxon>
        <taxon>Thermoflexia</taxon>
        <taxon>Thermoflexales</taxon>
        <taxon>Thermoflexaceae</taxon>
        <taxon>Thermoflexus</taxon>
    </lineage>
</organism>
<evidence type="ECO:0000259" key="3">
    <source>
        <dbReference type="Pfam" id="PF04321"/>
    </source>
</evidence>
<dbReference type="RefSeq" id="WP_088571290.1">
    <property type="nucleotide sequence ID" value="NZ_FYEK01000028.1"/>
</dbReference>
<sequence>MRVLLTGGTGMLGRAIREVWGSQPGVELLAPPRAELDLAHPPQIFDAVSRIRPEVILHAAAIADVDRCEANPDLAFRVNTVGTACLAAAAQRIGATLIFISTDYVFDGTKGTPYTEFDRPNPVNVYGWSKLQAEEYVRTLCPRHFVVRTAWLFAPWGQHFVTHTVERIRKGEPVGGIAQTSSPTFVLDLAQALLRLLEYPAYGLYHIANHGAVSRYEMARTILAMLGRDPEEAVRLSGISGRRAPRPDRSPLRNYVLELQGRDPMRPWTEALAECLERMGLRVRHLSS</sequence>
<name>A0A212R277_9CHLR</name>
<dbReference type="EC" id="1.1.1.133" evidence="2"/>
<dbReference type="Gene3D" id="3.90.25.10">
    <property type="entry name" value="UDP-galactose 4-epimerase, domain 1"/>
    <property type="match status" value="1"/>
</dbReference>
<proteinExistence type="inferred from homology"/>
<dbReference type="InParanoid" id="A0A212R277"/>
<evidence type="ECO:0000313" key="4">
    <source>
        <dbReference type="EMBL" id="SNB65948.1"/>
    </source>
</evidence>
<dbReference type="OrthoDB" id="9803892at2"/>
<dbReference type="AlphaFoldDB" id="A0A212R277"/>